<dbReference type="OrthoDB" id="42925at2759"/>
<evidence type="ECO:0000256" key="2">
    <source>
        <dbReference type="SAM" id="Phobius"/>
    </source>
</evidence>
<gene>
    <name evidence="3" type="ORF">FRACYDRAFT_237428</name>
</gene>
<protein>
    <submittedName>
        <fullName evidence="3">Uncharacterized protein</fullName>
    </submittedName>
</protein>
<evidence type="ECO:0000313" key="4">
    <source>
        <dbReference type="Proteomes" id="UP000095751"/>
    </source>
</evidence>
<dbReference type="KEGG" id="fcy:FRACYDRAFT_237428"/>
<reference evidence="3 4" key="1">
    <citation type="submission" date="2016-09" db="EMBL/GenBank/DDBJ databases">
        <title>Extensive genetic diversity and differential bi-allelic expression allows diatom success in the polar Southern Ocean.</title>
        <authorList>
            <consortium name="DOE Joint Genome Institute"/>
            <person name="Mock T."/>
            <person name="Otillar R.P."/>
            <person name="Strauss J."/>
            <person name="Dupont C."/>
            <person name="Frickenhaus S."/>
            <person name="Maumus F."/>
            <person name="Mcmullan M."/>
            <person name="Sanges R."/>
            <person name="Schmutz J."/>
            <person name="Toseland A."/>
            <person name="Valas R."/>
            <person name="Veluchamy A."/>
            <person name="Ward B.J."/>
            <person name="Allen A."/>
            <person name="Barry K."/>
            <person name="Falciatore A."/>
            <person name="Ferrante M."/>
            <person name="Fortunato A.E."/>
            <person name="Gloeckner G."/>
            <person name="Gruber A."/>
            <person name="Hipkin R."/>
            <person name="Janech M."/>
            <person name="Kroth P."/>
            <person name="Leese F."/>
            <person name="Lindquist E."/>
            <person name="Lyon B.R."/>
            <person name="Martin J."/>
            <person name="Mayer C."/>
            <person name="Parker M."/>
            <person name="Quesneville H."/>
            <person name="Raymond J."/>
            <person name="Uhlig C."/>
            <person name="Valentin K.U."/>
            <person name="Worden A.Z."/>
            <person name="Armbrust E.V."/>
            <person name="Bowler C."/>
            <person name="Green B."/>
            <person name="Moulton V."/>
            <person name="Van Oosterhout C."/>
            <person name="Grigoriev I."/>
        </authorList>
    </citation>
    <scope>NUCLEOTIDE SEQUENCE [LARGE SCALE GENOMIC DNA]</scope>
    <source>
        <strain evidence="3 4">CCMP1102</strain>
    </source>
</reference>
<sequence length="317" mass="34630">MSANNAGAVPVSDTINLDGPPAELSDIDRKKRAQGVCCFNLLGLVATAAFICGIYSYAYCDFIARYVTLTPEYTITGTDGTTTSDYTKACNDLGYGSDDGSDAGSSNMSTEICSSLLQDHGIGFSYWQATIPVDKEVCFTYTQLTPWGFVTPEFDSAFNASKWFSIIGYVFGGAGWFSLTCSCICRMDQNRLKGIACYFMIATLFQGLSLIMFNSNVCSEGFFKSYFVSPDQQNNQTFIDEYQSVLESVSCTLSLGSKMAISATVLWAICSVMVPFSIVPFYEDRVYQSGVQRDQQNNPDYGHDDPAVPKVDSPGNV</sequence>
<dbReference type="AlphaFoldDB" id="A0A1E7FLT7"/>
<accession>A0A1E7FLT7</accession>
<proteinExistence type="predicted"/>
<feature type="transmembrane region" description="Helical" evidence="2">
    <location>
        <begin position="195"/>
        <end position="213"/>
    </location>
</feature>
<feature type="transmembrane region" description="Helical" evidence="2">
    <location>
        <begin position="163"/>
        <end position="183"/>
    </location>
</feature>
<feature type="transmembrane region" description="Helical" evidence="2">
    <location>
        <begin position="259"/>
        <end position="282"/>
    </location>
</feature>
<dbReference type="EMBL" id="KV784356">
    <property type="protein sequence ID" value="OEU19138.1"/>
    <property type="molecule type" value="Genomic_DNA"/>
</dbReference>
<evidence type="ECO:0000256" key="1">
    <source>
        <dbReference type="SAM" id="MobiDB-lite"/>
    </source>
</evidence>
<evidence type="ECO:0000313" key="3">
    <source>
        <dbReference type="EMBL" id="OEU19138.1"/>
    </source>
</evidence>
<name>A0A1E7FLT7_9STRA</name>
<feature type="region of interest" description="Disordered" evidence="1">
    <location>
        <begin position="293"/>
        <end position="317"/>
    </location>
</feature>
<keyword evidence="2" id="KW-0812">Transmembrane</keyword>
<dbReference type="InParanoid" id="A0A1E7FLT7"/>
<keyword evidence="2" id="KW-0472">Membrane</keyword>
<keyword evidence="2" id="KW-1133">Transmembrane helix</keyword>
<feature type="transmembrane region" description="Helical" evidence="2">
    <location>
        <begin position="37"/>
        <end position="58"/>
    </location>
</feature>
<organism evidence="3 4">
    <name type="scientific">Fragilariopsis cylindrus CCMP1102</name>
    <dbReference type="NCBI Taxonomy" id="635003"/>
    <lineage>
        <taxon>Eukaryota</taxon>
        <taxon>Sar</taxon>
        <taxon>Stramenopiles</taxon>
        <taxon>Ochrophyta</taxon>
        <taxon>Bacillariophyta</taxon>
        <taxon>Bacillariophyceae</taxon>
        <taxon>Bacillariophycidae</taxon>
        <taxon>Bacillariales</taxon>
        <taxon>Bacillariaceae</taxon>
        <taxon>Fragilariopsis</taxon>
    </lineage>
</organism>
<dbReference type="Proteomes" id="UP000095751">
    <property type="component" value="Unassembled WGS sequence"/>
</dbReference>
<keyword evidence="4" id="KW-1185">Reference proteome</keyword>